<dbReference type="PROSITE" id="PS51257">
    <property type="entry name" value="PROKAR_LIPOPROTEIN"/>
    <property type="match status" value="1"/>
</dbReference>
<dbReference type="KEGG" id="prf:PeribacterA2_0731"/>
<accession>A0A0S1SL96</accession>
<evidence type="ECO:0000313" key="1">
    <source>
        <dbReference type="EMBL" id="ALM13403.1"/>
    </source>
</evidence>
<sequence>MRVRFFVGVLLCGFLAGCGSGGSDEVVQCQTYWFDVVGACLPSNWKLLDRAELTARGVPEDVAVAFQNEESVSGQFPTVSVTREPLTTVVDPQAYSDATIRSVAVLPGYKLIDQKKVDIDGVSLPVHVFFAQPLSGEPQRRFLQVSTVQGQSGYTVTALTPITVQSSLESEIFTILESITFKAPETPAAN</sequence>
<protein>
    <recommendedName>
        <fullName evidence="3">Lipoprotein</fullName>
    </recommendedName>
</protein>
<dbReference type="AlphaFoldDB" id="A0A0S1SJN9"/>
<dbReference type="Gene3D" id="3.40.1000.10">
    <property type="entry name" value="Mog1/PsbP, alpha/beta/alpha sandwich"/>
    <property type="match status" value="1"/>
</dbReference>
<accession>A0A0S1SU10</accession>
<dbReference type="STRING" id="1735162.PeribacterB2_0732"/>
<accession>A0A0S1SVG8</accession>
<evidence type="ECO:0008006" key="3">
    <source>
        <dbReference type="Google" id="ProtNLM"/>
    </source>
</evidence>
<accession>A0A0S1SSP4</accession>
<organism evidence="1 2">
    <name type="scientific">Candidatus Peribacter riflensis</name>
    <dbReference type="NCBI Taxonomy" id="1735162"/>
    <lineage>
        <taxon>Bacteria</taxon>
        <taxon>Candidatus Peregrinibacteriota</taxon>
        <taxon>Candidatus Peribacteria</taxon>
        <taxon>Candidatus Peribacterales</taxon>
        <taxon>Candidatus Peribacteraceae</taxon>
        <taxon>Candidatus Peribacter</taxon>
    </lineage>
</organism>
<dbReference type="EMBL" id="CP013065">
    <property type="protein sequence ID" value="ALM13403.1"/>
    <property type="molecule type" value="Genomic_DNA"/>
</dbReference>
<reference evidence="1 2" key="2">
    <citation type="journal article" date="2016" name="PeerJ">
        <title>Analysis of five complete genome sequences for members of the class Peribacteria in the recently recognized Peregrinibacteria bacterial phylum.</title>
        <authorList>
            <person name="Anantharaman K."/>
            <person name="Brown C.T."/>
            <person name="Burstein D."/>
            <person name="Castelle C.J."/>
            <person name="Probst A.J."/>
            <person name="Thomas B.C."/>
            <person name="Williams K.H."/>
            <person name="Banfield J.F."/>
        </authorList>
    </citation>
    <scope>NUCLEOTIDE SEQUENCE [LARGE SCALE GENOMIC DNA]</scope>
    <source>
        <strain evidence="1">RIFOXYD1_FULL_PER-ii_59_16</strain>
    </source>
</reference>
<reference evidence="2" key="1">
    <citation type="submission" date="2015-10" db="EMBL/GenBank/DDBJ databases">
        <title>Analysis of five complete genome sequences for members of the class Peribacteria in the recently recognized Peregrinibacteria bacterial phylum.</title>
        <authorList>
            <person name="Anantharaman K."/>
            <person name="Brown C.T."/>
            <person name="Burstein D."/>
            <person name="Castelle C.J."/>
            <person name="Probst A.J."/>
            <person name="Thomas B.C."/>
            <person name="Williams K.H."/>
            <person name="Banfield J.F."/>
        </authorList>
    </citation>
    <scope>NUCLEOTIDE SEQUENCE [LARGE SCALE GENOMIC DNA]</scope>
</reference>
<proteinExistence type="predicted"/>
<evidence type="ECO:0000313" key="2">
    <source>
        <dbReference type="Proteomes" id="UP000069135"/>
    </source>
</evidence>
<name>A0A0S1SJN9_9BACT</name>
<gene>
    <name evidence="1" type="ORF">PeribacterD1_0732</name>
</gene>
<dbReference type="Proteomes" id="UP000069135">
    <property type="component" value="Chromosome"/>
</dbReference>
<accession>A0A0S1SJN9</accession>